<sequence length="99" mass="10561">MLLTVVVAEDPWKSELSVGIDGDKGVLHYAGEDTPPHGVDSKSPTPTSPAPVIYNYISADTEFPPPHAEVPFPAVEAAVIEYLTTEGDRPTAVDWQTTG</sequence>
<evidence type="ECO:0000256" key="1">
    <source>
        <dbReference type="SAM" id="MobiDB-lite"/>
    </source>
</evidence>
<accession>A0ABT1HNV3</accession>
<protein>
    <submittedName>
        <fullName evidence="2">Immunity protein Imm1</fullName>
    </submittedName>
</protein>
<dbReference type="Proteomes" id="UP001205311">
    <property type="component" value="Unassembled WGS sequence"/>
</dbReference>
<proteinExistence type="predicted"/>
<comment type="caution">
    <text evidence="2">The sequence shown here is derived from an EMBL/GenBank/DDBJ whole genome shotgun (WGS) entry which is preliminary data.</text>
</comment>
<dbReference type="EMBL" id="JAMTCP010000003">
    <property type="protein sequence ID" value="MCP2257189.1"/>
    <property type="molecule type" value="Genomic_DNA"/>
</dbReference>
<name>A0ABT1HNV3_STRSD</name>
<dbReference type="RefSeq" id="WP_253668156.1">
    <property type="nucleotide sequence ID" value="NZ_JAMTCP010000003.1"/>
</dbReference>
<organism evidence="2 3">
    <name type="scientific">Streptoalloteichus tenebrarius (strain ATCC 17920 / DSM 40477 / JCM 4838 / CBS 697.72 / NBRC 16177 / NCIMB 11028 / NRRL B-12390 / A12253. 1 / ISP 5477)</name>
    <name type="common">Streptomyces tenebrarius</name>
    <dbReference type="NCBI Taxonomy" id="1933"/>
    <lineage>
        <taxon>Bacteria</taxon>
        <taxon>Bacillati</taxon>
        <taxon>Actinomycetota</taxon>
        <taxon>Actinomycetes</taxon>
        <taxon>Pseudonocardiales</taxon>
        <taxon>Pseudonocardiaceae</taxon>
        <taxon>Streptoalloteichus</taxon>
    </lineage>
</organism>
<evidence type="ECO:0000313" key="3">
    <source>
        <dbReference type="Proteomes" id="UP001205311"/>
    </source>
</evidence>
<keyword evidence="3" id="KW-1185">Reference proteome</keyword>
<evidence type="ECO:0000313" key="2">
    <source>
        <dbReference type="EMBL" id="MCP2257189.1"/>
    </source>
</evidence>
<dbReference type="Pfam" id="PF14430">
    <property type="entry name" value="Imm1"/>
    <property type="match status" value="1"/>
</dbReference>
<dbReference type="InterPro" id="IPR025680">
    <property type="entry name" value="DddI"/>
</dbReference>
<reference evidence="2 3" key="1">
    <citation type="submission" date="2022-06" db="EMBL/GenBank/DDBJ databases">
        <title>Genomic Encyclopedia of Archaeal and Bacterial Type Strains, Phase II (KMG-II): from individual species to whole genera.</title>
        <authorList>
            <person name="Goeker M."/>
        </authorList>
    </citation>
    <scope>NUCLEOTIDE SEQUENCE [LARGE SCALE GENOMIC DNA]</scope>
    <source>
        <strain evidence="2 3">DSM 40477</strain>
    </source>
</reference>
<gene>
    <name evidence="2" type="ORF">LX15_000874</name>
</gene>
<feature type="region of interest" description="Disordered" evidence="1">
    <location>
        <begin position="28"/>
        <end position="47"/>
    </location>
</feature>